<protein>
    <submittedName>
        <fullName evidence="8">Uncharacterized protein</fullName>
    </submittedName>
</protein>
<dbReference type="Gene3D" id="3.80.10.10">
    <property type="entry name" value="Ribonuclease Inhibitor"/>
    <property type="match status" value="1"/>
</dbReference>
<keyword evidence="7" id="KW-0067">ATP-binding</keyword>
<dbReference type="Pfam" id="PF00560">
    <property type="entry name" value="LRR_1"/>
    <property type="match status" value="1"/>
</dbReference>
<dbReference type="Pfam" id="PF13855">
    <property type="entry name" value="LRR_8"/>
    <property type="match status" value="1"/>
</dbReference>
<dbReference type="OrthoDB" id="1734990at2759"/>
<keyword evidence="3" id="KW-0812">Transmembrane</keyword>
<proteinExistence type="predicted"/>
<dbReference type="PANTHER" id="PTHR27008:SF592">
    <property type="entry name" value="LEUCINE-RICH REPEAT RECEPTOR-LIKE PROTEIN KINASE FAMILY PROTEIN-RELATED"/>
    <property type="match status" value="1"/>
</dbReference>
<evidence type="ECO:0000256" key="3">
    <source>
        <dbReference type="ARBA" id="ARBA00022692"/>
    </source>
</evidence>
<evidence type="ECO:0000313" key="9">
    <source>
        <dbReference type="Proteomes" id="UP001152561"/>
    </source>
</evidence>
<dbReference type="Gene3D" id="3.30.200.20">
    <property type="entry name" value="Phosphorylase Kinase, domain 1"/>
    <property type="match status" value="1"/>
</dbReference>
<accession>A0A9Q1R7E1</accession>
<dbReference type="InterPro" id="IPR011009">
    <property type="entry name" value="Kinase-like_dom_sf"/>
</dbReference>
<evidence type="ECO:0000256" key="7">
    <source>
        <dbReference type="PROSITE-ProRule" id="PRU10141"/>
    </source>
</evidence>
<feature type="binding site" evidence="7">
    <location>
        <position position="200"/>
    </location>
    <ligand>
        <name>ATP</name>
        <dbReference type="ChEBI" id="CHEBI:30616"/>
    </ligand>
</feature>
<dbReference type="SUPFAM" id="SSF56112">
    <property type="entry name" value="Protein kinase-like (PK-like)"/>
    <property type="match status" value="1"/>
</dbReference>
<dbReference type="GO" id="GO:0016020">
    <property type="term" value="C:membrane"/>
    <property type="evidence" value="ECO:0007669"/>
    <property type="project" value="UniProtKB-SubCell"/>
</dbReference>
<name>A0A9Q1R7E1_9SOLA</name>
<dbReference type="PROSITE" id="PS00107">
    <property type="entry name" value="PROTEIN_KINASE_ATP"/>
    <property type="match status" value="1"/>
</dbReference>
<dbReference type="InterPro" id="IPR017441">
    <property type="entry name" value="Protein_kinase_ATP_BS"/>
</dbReference>
<dbReference type="Proteomes" id="UP001152561">
    <property type="component" value="Unassembled WGS sequence"/>
</dbReference>
<sequence length="299" mass="32995">MLELSLIEFDLSNNHLTGHFPVEIGTGNLTGLRNLISMNLSYNNLSGEIPRSFDTLTSLMELYLGNNALQGAIPASLSSLRISRKIPNFLDELVSLKFLNLSYNDLEGEVPSKGVFRNMSVVSIVGNSKLCGGIPEFKMPKCSNKYSSENSSLDIIPRVIYNTLHKATNGFSTSNMIGSGTFSSVYRGILEENGNCVAIKVLIIYLCRSSPFPKHHSNEKYATGNTFSTYGDVYSYGSLLLETLTGRSPTDEIFKVGLNLHDFVKRAIPEQVKDVSDPKLIYDERGRLISTKKQLSASL</sequence>
<evidence type="ECO:0000256" key="1">
    <source>
        <dbReference type="ARBA" id="ARBA00004370"/>
    </source>
</evidence>
<evidence type="ECO:0000256" key="4">
    <source>
        <dbReference type="ARBA" id="ARBA00022737"/>
    </source>
</evidence>
<keyword evidence="4" id="KW-0677">Repeat</keyword>
<organism evidence="8 9">
    <name type="scientific">Anisodus acutangulus</name>
    <dbReference type="NCBI Taxonomy" id="402998"/>
    <lineage>
        <taxon>Eukaryota</taxon>
        <taxon>Viridiplantae</taxon>
        <taxon>Streptophyta</taxon>
        <taxon>Embryophyta</taxon>
        <taxon>Tracheophyta</taxon>
        <taxon>Spermatophyta</taxon>
        <taxon>Magnoliopsida</taxon>
        <taxon>eudicotyledons</taxon>
        <taxon>Gunneridae</taxon>
        <taxon>Pentapetalae</taxon>
        <taxon>asterids</taxon>
        <taxon>lamiids</taxon>
        <taxon>Solanales</taxon>
        <taxon>Solanaceae</taxon>
        <taxon>Solanoideae</taxon>
        <taxon>Hyoscyameae</taxon>
        <taxon>Anisodus</taxon>
    </lineage>
</organism>
<keyword evidence="7" id="KW-0547">Nucleotide-binding</keyword>
<dbReference type="SUPFAM" id="SSF52058">
    <property type="entry name" value="L domain-like"/>
    <property type="match status" value="1"/>
</dbReference>
<dbReference type="InterPro" id="IPR001611">
    <property type="entry name" value="Leu-rich_rpt"/>
</dbReference>
<keyword evidence="2" id="KW-0433">Leucine-rich repeat</keyword>
<dbReference type="InterPro" id="IPR051809">
    <property type="entry name" value="Plant_receptor-like_S/T_kinase"/>
</dbReference>
<dbReference type="InterPro" id="IPR032675">
    <property type="entry name" value="LRR_dom_sf"/>
</dbReference>
<gene>
    <name evidence="8" type="ORF">K7X08_002562</name>
</gene>
<comment type="caution">
    <text evidence="8">The sequence shown here is derived from an EMBL/GenBank/DDBJ whole genome shotgun (WGS) entry which is preliminary data.</text>
</comment>
<evidence type="ECO:0000313" key="8">
    <source>
        <dbReference type="EMBL" id="KAJ8541746.1"/>
    </source>
</evidence>
<dbReference type="PANTHER" id="PTHR27008">
    <property type="entry name" value="OS04G0122200 PROTEIN"/>
    <property type="match status" value="1"/>
</dbReference>
<evidence type="ECO:0000256" key="5">
    <source>
        <dbReference type="ARBA" id="ARBA00022989"/>
    </source>
</evidence>
<keyword evidence="5" id="KW-1133">Transmembrane helix</keyword>
<evidence type="ECO:0000256" key="6">
    <source>
        <dbReference type="ARBA" id="ARBA00023136"/>
    </source>
</evidence>
<dbReference type="GO" id="GO:0005524">
    <property type="term" value="F:ATP binding"/>
    <property type="evidence" value="ECO:0007669"/>
    <property type="project" value="UniProtKB-UniRule"/>
</dbReference>
<comment type="subcellular location">
    <subcellularLocation>
        <location evidence="1">Membrane</location>
    </subcellularLocation>
</comment>
<reference evidence="9" key="1">
    <citation type="journal article" date="2023" name="Proc. Natl. Acad. Sci. U.S.A.">
        <title>Genomic and structural basis for evolution of tropane alkaloid biosynthesis.</title>
        <authorList>
            <person name="Wanga Y.-J."/>
            <person name="Taina T."/>
            <person name="Yua J.-Y."/>
            <person name="Lia J."/>
            <person name="Xua B."/>
            <person name="Chenc J."/>
            <person name="D'Auriad J.C."/>
            <person name="Huanga J.-P."/>
            <person name="Huanga S.-X."/>
        </authorList>
    </citation>
    <scope>NUCLEOTIDE SEQUENCE [LARGE SCALE GENOMIC DNA]</scope>
    <source>
        <strain evidence="9">cv. KIB-2019</strain>
    </source>
</reference>
<dbReference type="EMBL" id="JAJAGQ010000015">
    <property type="protein sequence ID" value="KAJ8541746.1"/>
    <property type="molecule type" value="Genomic_DNA"/>
</dbReference>
<dbReference type="Gene3D" id="1.10.510.10">
    <property type="entry name" value="Transferase(Phosphotransferase) domain 1"/>
    <property type="match status" value="1"/>
</dbReference>
<evidence type="ECO:0000256" key="2">
    <source>
        <dbReference type="ARBA" id="ARBA00022614"/>
    </source>
</evidence>
<keyword evidence="6" id="KW-0472">Membrane</keyword>
<keyword evidence="9" id="KW-1185">Reference proteome</keyword>
<dbReference type="AlphaFoldDB" id="A0A9Q1R7E1"/>